<evidence type="ECO:0000313" key="2">
    <source>
        <dbReference type="Proteomes" id="UP000821845"/>
    </source>
</evidence>
<protein>
    <submittedName>
        <fullName evidence="1">Uncharacterized protein</fullName>
    </submittedName>
</protein>
<gene>
    <name evidence="1" type="ORF">HPB50_010120</name>
</gene>
<dbReference type="Proteomes" id="UP000821845">
    <property type="component" value="Chromosome 8"/>
</dbReference>
<proteinExistence type="predicted"/>
<evidence type="ECO:0000313" key="1">
    <source>
        <dbReference type="EMBL" id="KAH6923984.1"/>
    </source>
</evidence>
<reference evidence="1" key="1">
    <citation type="submission" date="2020-05" db="EMBL/GenBank/DDBJ databases">
        <title>Large-scale comparative analyses of tick genomes elucidate their genetic diversity and vector capacities.</title>
        <authorList>
            <person name="Jia N."/>
            <person name="Wang J."/>
            <person name="Shi W."/>
            <person name="Du L."/>
            <person name="Sun Y."/>
            <person name="Zhan W."/>
            <person name="Jiang J."/>
            <person name="Wang Q."/>
            <person name="Zhang B."/>
            <person name="Ji P."/>
            <person name="Sakyi L.B."/>
            <person name="Cui X."/>
            <person name="Yuan T."/>
            <person name="Jiang B."/>
            <person name="Yang W."/>
            <person name="Lam T.T.-Y."/>
            <person name="Chang Q."/>
            <person name="Ding S."/>
            <person name="Wang X."/>
            <person name="Zhu J."/>
            <person name="Ruan X."/>
            <person name="Zhao L."/>
            <person name="Wei J."/>
            <person name="Que T."/>
            <person name="Du C."/>
            <person name="Cheng J."/>
            <person name="Dai P."/>
            <person name="Han X."/>
            <person name="Huang E."/>
            <person name="Gao Y."/>
            <person name="Liu J."/>
            <person name="Shao H."/>
            <person name="Ye R."/>
            <person name="Li L."/>
            <person name="Wei W."/>
            <person name="Wang X."/>
            <person name="Wang C."/>
            <person name="Yang T."/>
            <person name="Huo Q."/>
            <person name="Li W."/>
            <person name="Guo W."/>
            <person name="Chen H."/>
            <person name="Zhou L."/>
            <person name="Ni X."/>
            <person name="Tian J."/>
            <person name="Zhou Y."/>
            <person name="Sheng Y."/>
            <person name="Liu T."/>
            <person name="Pan Y."/>
            <person name="Xia L."/>
            <person name="Li J."/>
            <person name="Zhao F."/>
            <person name="Cao W."/>
        </authorList>
    </citation>
    <scope>NUCLEOTIDE SEQUENCE</scope>
    <source>
        <strain evidence="1">Hyas-2018</strain>
    </source>
</reference>
<keyword evidence="2" id="KW-1185">Reference proteome</keyword>
<comment type="caution">
    <text evidence="1">The sequence shown here is derived from an EMBL/GenBank/DDBJ whole genome shotgun (WGS) entry which is preliminary data.</text>
</comment>
<sequence length="236" mass="26660">MLWRSAAARLCAVYMTSDKMRGHHDAYMRVYLVVWYLRALTPIDSSRFLLSGSSASLLSSLSVVTRMALVHHGEQRRCRADNSGEYRNVRRRRVVSKSTFNLSRHLQFYVRGRQGNDEAGVIDVYSGGRVYRASKSAFSPRLPEKPASQMLRKRCKDTSSALEADAKVKESATSPKELKNLATTYNFGTFSPRDEDLVFERAMGSVWKLGKHRARKQRRSVVGTVNDVATKACSTK</sequence>
<accession>A0ACB7RQ33</accession>
<dbReference type="EMBL" id="CM023488">
    <property type="protein sequence ID" value="KAH6923984.1"/>
    <property type="molecule type" value="Genomic_DNA"/>
</dbReference>
<organism evidence="1 2">
    <name type="scientific">Hyalomma asiaticum</name>
    <name type="common">Tick</name>
    <dbReference type="NCBI Taxonomy" id="266040"/>
    <lineage>
        <taxon>Eukaryota</taxon>
        <taxon>Metazoa</taxon>
        <taxon>Ecdysozoa</taxon>
        <taxon>Arthropoda</taxon>
        <taxon>Chelicerata</taxon>
        <taxon>Arachnida</taxon>
        <taxon>Acari</taxon>
        <taxon>Parasitiformes</taxon>
        <taxon>Ixodida</taxon>
        <taxon>Ixodoidea</taxon>
        <taxon>Ixodidae</taxon>
        <taxon>Hyalomminae</taxon>
        <taxon>Hyalomma</taxon>
    </lineage>
</organism>
<name>A0ACB7RQ33_HYAAI</name>